<sequence>MYIRFGLAQGFGRIQILLKKAESQTETWIWCIPNIDTLFLAHHKPHTFWRSLGCQACGLLMGFALRVCILKSQVPPACWILSSGTAQSQRSELQSNRIKHRIVSLLYSRVYSSFIIIMGHIGAKTGCVDTTCQCRKVCCTVERVVFFFVLVSCFTEPKITICKSHTSFIFIMEKIQT</sequence>
<reference evidence="2" key="1">
    <citation type="journal article" date="2016" name="Nature">
        <title>Genome evolution in the allotetraploid frog Xenopus laevis.</title>
        <authorList>
            <person name="Session A.M."/>
            <person name="Uno Y."/>
            <person name="Kwon T."/>
            <person name="Chapman J.A."/>
            <person name="Toyoda A."/>
            <person name="Takahashi S."/>
            <person name="Fukui A."/>
            <person name="Hikosaka A."/>
            <person name="Suzuki A."/>
            <person name="Kondo M."/>
            <person name="van Heeringen S.J."/>
            <person name="Quigley I."/>
            <person name="Heinz S."/>
            <person name="Ogino H."/>
            <person name="Ochi H."/>
            <person name="Hellsten U."/>
            <person name="Lyons J.B."/>
            <person name="Simakov O."/>
            <person name="Putnam N."/>
            <person name="Stites J."/>
            <person name="Kuroki Y."/>
            <person name="Tanaka T."/>
            <person name="Michiue T."/>
            <person name="Watanabe M."/>
            <person name="Bogdanovic O."/>
            <person name="Lister R."/>
            <person name="Georgiou G."/>
            <person name="Paranjpe S.S."/>
            <person name="van Kruijsbergen I."/>
            <person name="Shu S."/>
            <person name="Carlson J."/>
            <person name="Kinoshita T."/>
            <person name="Ohta Y."/>
            <person name="Mawaribuchi S."/>
            <person name="Jenkins J."/>
            <person name="Grimwood J."/>
            <person name="Schmutz J."/>
            <person name="Mitros T."/>
            <person name="Mozaffari S.V."/>
            <person name="Suzuki Y."/>
            <person name="Haramoto Y."/>
            <person name="Yamamoto T.S."/>
            <person name="Takagi C."/>
            <person name="Heald R."/>
            <person name="Miller K."/>
            <person name="Haudenschild C."/>
            <person name="Kitzman J."/>
            <person name="Nakayama T."/>
            <person name="Izutsu Y."/>
            <person name="Robert J."/>
            <person name="Fortriede J."/>
            <person name="Burns K."/>
            <person name="Lotay V."/>
            <person name="Karimi K."/>
            <person name="Yasuoka Y."/>
            <person name="Dichmann D.S."/>
            <person name="Flajnik M.F."/>
            <person name="Houston D.W."/>
            <person name="Shendure J."/>
            <person name="DuPasquier L."/>
            <person name="Vize P.D."/>
            <person name="Zorn A.M."/>
            <person name="Ito M."/>
            <person name="Marcotte E.M."/>
            <person name="Wallingford J.B."/>
            <person name="Ito Y."/>
            <person name="Asashima M."/>
            <person name="Ueno N."/>
            <person name="Matsuda Y."/>
            <person name="Veenstra G.J."/>
            <person name="Fujiyama A."/>
            <person name="Harland R.M."/>
            <person name="Taira M."/>
            <person name="Rokhsar D.S."/>
        </authorList>
    </citation>
    <scope>NUCLEOTIDE SEQUENCE [LARGE SCALE GENOMIC DNA]</scope>
    <source>
        <strain evidence="2">J</strain>
    </source>
</reference>
<evidence type="ECO:0000313" key="1">
    <source>
        <dbReference type="EMBL" id="OCT79354.1"/>
    </source>
</evidence>
<name>A0A974HIL6_XENLA</name>
<evidence type="ECO:0000313" key="2">
    <source>
        <dbReference type="Proteomes" id="UP000694892"/>
    </source>
</evidence>
<dbReference type="AlphaFoldDB" id="A0A974HIL6"/>
<accession>A0A974HIL6</accession>
<gene>
    <name evidence="1" type="ORF">XELAEV_18026166mg</name>
</gene>
<dbReference type="EMBL" id="CM004474">
    <property type="protein sequence ID" value="OCT79354.1"/>
    <property type="molecule type" value="Genomic_DNA"/>
</dbReference>
<dbReference type="Proteomes" id="UP000694892">
    <property type="component" value="Chromosome 5L"/>
</dbReference>
<protein>
    <submittedName>
        <fullName evidence="1">Uncharacterized protein</fullName>
    </submittedName>
</protein>
<proteinExistence type="predicted"/>
<organism evidence="1 2">
    <name type="scientific">Xenopus laevis</name>
    <name type="common">African clawed frog</name>
    <dbReference type="NCBI Taxonomy" id="8355"/>
    <lineage>
        <taxon>Eukaryota</taxon>
        <taxon>Metazoa</taxon>
        <taxon>Chordata</taxon>
        <taxon>Craniata</taxon>
        <taxon>Vertebrata</taxon>
        <taxon>Euteleostomi</taxon>
        <taxon>Amphibia</taxon>
        <taxon>Batrachia</taxon>
        <taxon>Anura</taxon>
        <taxon>Pipoidea</taxon>
        <taxon>Pipidae</taxon>
        <taxon>Xenopodinae</taxon>
        <taxon>Xenopus</taxon>
        <taxon>Xenopus</taxon>
    </lineage>
</organism>